<feature type="domain" description="HTH araC/xylS-type" evidence="4">
    <location>
        <begin position="169"/>
        <end position="267"/>
    </location>
</feature>
<dbReference type="InterPro" id="IPR018060">
    <property type="entry name" value="HTH_AraC"/>
</dbReference>
<dbReference type="SUPFAM" id="SSF51182">
    <property type="entry name" value="RmlC-like cupins"/>
    <property type="match status" value="1"/>
</dbReference>
<keyword evidence="2" id="KW-0238">DNA-binding</keyword>
<reference evidence="6" key="1">
    <citation type="journal article" date="2019" name="Int. J. Syst. Evol. Microbiol.">
        <title>The Global Catalogue of Microorganisms (GCM) 10K type strain sequencing project: providing services to taxonomists for standard genome sequencing and annotation.</title>
        <authorList>
            <consortium name="The Broad Institute Genomics Platform"/>
            <consortium name="The Broad Institute Genome Sequencing Center for Infectious Disease"/>
            <person name="Wu L."/>
            <person name="Ma J."/>
        </authorList>
    </citation>
    <scope>NUCLEOTIDE SEQUENCE [LARGE SCALE GENOMIC DNA]</scope>
    <source>
        <strain evidence="6">CGMCC 4.7283</strain>
    </source>
</reference>
<dbReference type="Gene3D" id="2.60.120.10">
    <property type="entry name" value="Jelly Rolls"/>
    <property type="match status" value="1"/>
</dbReference>
<evidence type="ECO:0000259" key="4">
    <source>
        <dbReference type="PROSITE" id="PS01124"/>
    </source>
</evidence>
<dbReference type="InterPro" id="IPR014710">
    <property type="entry name" value="RmlC-like_jellyroll"/>
</dbReference>
<dbReference type="EMBL" id="JBHSGI010000002">
    <property type="protein sequence ID" value="MFC4667209.1"/>
    <property type="molecule type" value="Genomic_DNA"/>
</dbReference>
<dbReference type="SMART" id="SM00342">
    <property type="entry name" value="HTH_ARAC"/>
    <property type="match status" value="1"/>
</dbReference>
<keyword evidence="1" id="KW-0805">Transcription regulation</keyword>
<dbReference type="InterPro" id="IPR011051">
    <property type="entry name" value="RmlC_Cupin_sf"/>
</dbReference>
<dbReference type="InterPro" id="IPR020449">
    <property type="entry name" value="Tscrpt_reg_AraC-type_HTH"/>
</dbReference>
<dbReference type="Proteomes" id="UP001595973">
    <property type="component" value="Unassembled WGS sequence"/>
</dbReference>
<proteinExistence type="predicted"/>
<dbReference type="SUPFAM" id="SSF46689">
    <property type="entry name" value="Homeodomain-like"/>
    <property type="match status" value="2"/>
</dbReference>
<dbReference type="PRINTS" id="PR00032">
    <property type="entry name" value="HTHARAC"/>
</dbReference>
<dbReference type="InterPro" id="IPR009057">
    <property type="entry name" value="Homeodomain-like_sf"/>
</dbReference>
<evidence type="ECO:0000313" key="6">
    <source>
        <dbReference type="Proteomes" id="UP001595973"/>
    </source>
</evidence>
<dbReference type="PANTHER" id="PTHR46796">
    <property type="entry name" value="HTH-TYPE TRANSCRIPTIONAL ACTIVATOR RHAS-RELATED"/>
    <property type="match status" value="1"/>
</dbReference>
<dbReference type="PANTHER" id="PTHR46796:SF2">
    <property type="entry name" value="TRANSCRIPTIONAL REGULATORY PROTEIN"/>
    <property type="match status" value="1"/>
</dbReference>
<evidence type="ECO:0000256" key="2">
    <source>
        <dbReference type="ARBA" id="ARBA00023125"/>
    </source>
</evidence>
<organism evidence="5 6">
    <name type="scientific">Seohaeicola nanhaiensis</name>
    <dbReference type="NCBI Taxonomy" id="1387282"/>
    <lineage>
        <taxon>Bacteria</taxon>
        <taxon>Pseudomonadati</taxon>
        <taxon>Pseudomonadota</taxon>
        <taxon>Alphaproteobacteria</taxon>
        <taxon>Rhodobacterales</taxon>
        <taxon>Roseobacteraceae</taxon>
        <taxon>Seohaeicola</taxon>
    </lineage>
</organism>
<keyword evidence="6" id="KW-1185">Reference proteome</keyword>
<dbReference type="Pfam" id="PF12833">
    <property type="entry name" value="HTH_18"/>
    <property type="match status" value="1"/>
</dbReference>
<accession>A0ABV9KBF8</accession>
<gene>
    <name evidence="5" type="ORF">ACFO5X_01475</name>
</gene>
<keyword evidence="3" id="KW-0804">Transcription</keyword>
<dbReference type="InterPro" id="IPR050204">
    <property type="entry name" value="AraC_XylS_family_regulators"/>
</dbReference>
<dbReference type="RefSeq" id="WP_380715205.1">
    <property type="nucleotide sequence ID" value="NZ_JBHSGI010000002.1"/>
</dbReference>
<protein>
    <submittedName>
        <fullName evidence="5">AraC family transcriptional regulator</fullName>
    </submittedName>
</protein>
<dbReference type="PROSITE" id="PS01124">
    <property type="entry name" value="HTH_ARAC_FAMILY_2"/>
    <property type="match status" value="1"/>
</dbReference>
<sequence length="278" mass="31320">MSSAVAVSHGEYGRAALYRLDKTIITHAHREGHLIFFVDGADAMVMVEDTAVAISTHSAVAVSPWEPHSFHVPEGQSHLCLVLYIKPMWFLENSPSAEYAMQFGARHLQLSDGLRALVLRLTALLLDSEDSRGFDQLLFGLTKASFEQSWSRATQRREPACRFSDYRVRRSLRVLQDIVGESIEMEDLARQVGLSRPHFFKLFKQHMGVTPNVYMNTLRSERAIDSLLGSEKSITDIAFDLGYSSQASFTRFFSSNVGIAPSEYRRVAHVSRPSFPMM</sequence>
<name>A0ABV9KBF8_9RHOB</name>
<comment type="caution">
    <text evidence="5">The sequence shown here is derived from an EMBL/GenBank/DDBJ whole genome shotgun (WGS) entry which is preliminary data.</text>
</comment>
<evidence type="ECO:0000256" key="3">
    <source>
        <dbReference type="ARBA" id="ARBA00023163"/>
    </source>
</evidence>
<evidence type="ECO:0000313" key="5">
    <source>
        <dbReference type="EMBL" id="MFC4667209.1"/>
    </source>
</evidence>
<dbReference type="Gene3D" id="1.10.10.60">
    <property type="entry name" value="Homeodomain-like"/>
    <property type="match status" value="2"/>
</dbReference>
<evidence type="ECO:0000256" key="1">
    <source>
        <dbReference type="ARBA" id="ARBA00023015"/>
    </source>
</evidence>